<evidence type="ECO:0000313" key="6">
    <source>
        <dbReference type="EMBL" id="MBE1487424.1"/>
    </source>
</evidence>
<dbReference type="InterPro" id="IPR012341">
    <property type="entry name" value="6hp_glycosidase-like_sf"/>
</dbReference>
<evidence type="ECO:0000256" key="4">
    <source>
        <dbReference type="SAM" id="MobiDB-lite"/>
    </source>
</evidence>
<keyword evidence="3" id="KW-0326">Glycosidase</keyword>
<dbReference type="PANTHER" id="PTHR10412">
    <property type="entry name" value="MANNOSYL-OLIGOSACCHARIDE GLUCOSIDASE"/>
    <property type="match status" value="1"/>
</dbReference>
<dbReference type="RefSeq" id="WP_192767268.1">
    <property type="nucleotide sequence ID" value="NZ_JADBEB010000001.1"/>
</dbReference>
<protein>
    <recommendedName>
        <fullName evidence="5">Mannosylglycerate hydrolase MGH1-like glycoside hydrolase domain-containing protein</fullName>
    </recommendedName>
</protein>
<comment type="caution">
    <text evidence="6">The sequence shown here is derived from an EMBL/GenBank/DDBJ whole genome shotgun (WGS) entry which is preliminary data.</text>
</comment>
<dbReference type="InterPro" id="IPR054491">
    <property type="entry name" value="MGH1-like_GH"/>
</dbReference>
<dbReference type="Gene3D" id="1.50.10.10">
    <property type="match status" value="1"/>
</dbReference>
<dbReference type="Pfam" id="PF22422">
    <property type="entry name" value="MGH1-like_GH"/>
    <property type="match status" value="1"/>
</dbReference>
<dbReference type="InterPro" id="IPR004888">
    <property type="entry name" value="Glycoside_hydrolase_63"/>
</dbReference>
<dbReference type="SUPFAM" id="SSF48208">
    <property type="entry name" value="Six-hairpin glycosidases"/>
    <property type="match status" value="1"/>
</dbReference>
<organism evidence="6 7">
    <name type="scientific">Plantactinospora soyae</name>
    <dbReference type="NCBI Taxonomy" id="1544732"/>
    <lineage>
        <taxon>Bacteria</taxon>
        <taxon>Bacillati</taxon>
        <taxon>Actinomycetota</taxon>
        <taxon>Actinomycetes</taxon>
        <taxon>Micromonosporales</taxon>
        <taxon>Micromonosporaceae</taxon>
        <taxon>Plantactinospora</taxon>
    </lineage>
</organism>
<evidence type="ECO:0000313" key="7">
    <source>
        <dbReference type="Proteomes" id="UP000649753"/>
    </source>
</evidence>
<keyword evidence="7" id="KW-1185">Reference proteome</keyword>
<dbReference type="PANTHER" id="PTHR10412:SF11">
    <property type="entry name" value="MANNOSYL-OLIGOSACCHARIDE GLUCOSIDASE"/>
    <property type="match status" value="1"/>
</dbReference>
<dbReference type="Proteomes" id="UP000649753">
    <property type="component" value="Unassembled WGS sequence"/>
</dbReference>
<dbReference type="GO" id="GO:0009311">
    <property type="term" value="P:oligosaccharide metabolic process"/>
    <property type="evidence" value="ECO:0007669"/>
    <property type="project" value="InterPro"/>
</dbReference>
<feature type="region of interest" description="Disordered" evidence="4">
    <location>
        <begin position="1"/>
        <end position="20"/>
    </location>
</feature>
<dbReference type="GO" id="GO:0006487">
    <property type="term" value="P:protein N-linked glycosylation"/>
    <property type="evidence" value="ECO:0007669"/>
    <property type="project" value="TreeGrafter"/>
</dbReference>
<dbReference type="EMBL" id="JADBEB010000001">
    <property type="protein sequence ID" value="MBE1487424.1"/>
    <property type="molecule type" value="Genomic_DNA"/>
</dbReference>
<evidence type="ECO:0000256" key="2">
    <source>
        <dbReference type="ARBA" id="ARBA00022801"/>
    </source>
</evidence>
<dbReference type="AlphaFoldDB" id="A0A927R5E7"/>
<accession>A0A927R5E7</accession>
<gene>
    <name evidence="6" type="ORF">H4W31_003062</name>
</gene>
<dbReference type="GO" id="GO:0004573">
    <property type="term" value="F:Glc3Man9GlcNAc2 oligosaccharide glucosidase activity"/>
    <property type="evidence" value="ECO:0007669"/>
    <property type="project" value="InterPro"/>
</dbReference>
<comment type="similarity">
    <text evidence="1">Belongs to the glycosyl hydrolase 63 family.</text>
</comment>
<dbReference type="InterPro" id="IPR008928">
    <property type="entry name" value="6-hairpin_glycosidase_sf"/>
</dbReference>
<feature type="domain" description="Mannosylglycerate hydrolase MGH1-like glycoside hydrolase" evidence="5">
    <location>
        <begin position="54"/>
        <end position="473"/>
    </location>
</feature>
<keyword evidence="2" id="KW-0378">Hydrolase</keyword>
<evidence type="ECO:0000256" key="3">
    <source>
        <dbReference type="ARBA" id="ARBA00023295"/>
    </source>
</evidence>
<sequence>MSFVAKPDRAGGSFTPDGVPEQLSEADAALWRGATTILSANWTGTHTVPSRTLYPHQWSWDAGFISIGLAHTAPTRAWRDLRSLFEAQWPDGRVPHIVFDPGVTERDYFPGPTFWTGGGVGPAGETGGRANGGAGGDPDRTFAVPAGANGGPVRLSSGIVQPPVHAVGAWTVYRHAPGDAAAEELRWLYPRLVAQQEYLATARDVGGAGLSAIVHPWESGLDNSPSWDEALAAVPVAPDVLRRYARRDIQVVASDHRPTDDDYARYLTIALSYRDGGYRDGGLVLRHPFLVECPGFNALRAAAELALARIAEVVGADPAVHRARAASIIRVLVDRLFAPDTGMFHSLDVRTGRHSPARCVNGLLPLILPELPAAQVASLVAVLESDRFGISARMPVPSYDRSAADFDPARYWRGPVWSNINWLLWRGLRTHGQAELAATLRTALLDLVRESGYYEYFHPGTGAGIGSPAFSWTAALALDLLADPEPRAPGLA</sequence>
<name>A0A927R5E7_9ACTN</name>
<reference evidence="6" key="1">
    <citation type="submission" date="2020-10" db="EMBL/GenBank/DDBJ databases">
        <title>Sequencing the genomes of 1000 actinobacteria strains.</title>
        <authorList>
            <person name="Klenk H.-P."/>
        </authorList>
    </citation>
    <scope>NUCLEOTIDE SEQUENCE</scope>
    <source>
        <strain evidence="6">DSM 46832</strain>
    </source>
</reference>
<evidence type="ECO:0000259" key="5">
    <source>
        <dbReference type="Pfam" id="PF22422"/>
    </source>
</evidence>
<proteinExistence type="inferred from homology"/>
<evidence type="ECO:0000256" key="1">
    <source>
        <dbReference type="ARBA" id="ARBA00010833"/>
    </source>
</evidence>